<dbReference type="InterPro" id="IPR036890">
    <property type="entry name" value="HATPase_C_sf"/>
</dbReference>
<evidence type="ECO:0000256" key="7">
    <source>
        <dbReference type="ARBA" id="ARBA00022777"/>
    </source>
</evidence>
<dbReference type="OrthoDB" id="9811306at2"/>
<evidence type="ECO:0000256" key="2">
    <source>
        <dbReference type="ARBA" id="ARBA00004370"/>
    </source>
</evidence>
<dbReference type="Pfam" id="PF16448">
    <property type="entry name" value="LapD_MoxY_N"/>
    <property type="match status" value="1"/>
</dbReference>
<dbReference type="InterPro" id="IPR003660">
    <property type="entry name" value="HAMP_dom"/>
</dbReference>
<evidence type="ECO:0000256" key="10">
    <source>
        <dbReference type="SAM" id="MobiDB-lite"/>
    </source>
</evidence>
<dbReference type="GO" id="GO:0046983">
    <property type="term" value="F:protein dimerization activity"/>
    <property type="evidence" value="ECO:0007669"/>
    <property type="project" value="InterPro"/>
</dbReference>
<dbReference type="PANTHER" id="PTHR24421:SF10">
    <property type="entry name" value="NITRATE_NITRITE SENSOR PROTEIN NARQ"/>
    <property type="match status" value="1"/>
</dbReference>
<dbReference type="CDD" id="cd06225">
    <property type="entry name" value="HAMP"/>
    <property type="match status" value="1"/>
</dbReference>
<name>A0A1I3TZR3_9GAMM</name>
<evidence type="ECO:0000259" key="12">
    <source>
        <dbReference type="PROSITE" id="PS50109"/>
    </source>
</evidence>
<dbReference type="Gene3D" id="3.30.565.10">
    <property type="entry name" value="Histidine kinase-like ATPase, C-terminal domain"/>
    <property type="match status" value="1"/>
</dbReference>
<protein>
    <recommendedName>
        <fullName evidence="3">histidine kinase</fullName>
        <ecNumber evidence="3">2.7.13.3</ecNumber>
    </recommendedName>
</protein>
<feature type="domain" description="HAMP" evidence="13">
    <location>
        <begin position="177"/>
        <end position="229"/>
    </location>
</feature>
<keyword evidence="8" id="KW-0067">ATP-binding</keyword>
<dbReference type="SUPFAM" id="SSF158472">
    <property type="entry name" value="HAMP domain-like"/>
    <property type="match status" value="1"/>
</dbReference>
<dbReference type="InterPro" id="IPR011712">
    <property type="entry name" value="Sig_transdc_His_kin_sub3_dim/P"/>
</dbReference>
<organism evidence="14 15">
    <name type="scientific">Methylophaga sulfidovorans</name>
    <dbReference type="NCBI Taxonomy" id="45496"/>
    <lineage>
        <taxon>Bacteria</taxon>
        <taxon>Pseudomonadati</taxon>
        <taxon>Pseudomonadota</taxon>
        <taxon>Gammaproteobacteria</taxon>
        <taxon>Thiotrichales</taxon>
        <taxon>Piscirickettsiaceae</taxon>
        <taxon>Methylophaga</taxon>
    </lineage>
</organism>
<keyword evidence="11" id="KW-1133">Transmembrane helix</keyword>
<dbReference type="AlphaFoldDB" id="A0A1I3TZR3"/>
<keyword evidence="4" id="KW-0597">Phosphoprotein</keyword>
<reference evidence="15" key="1">
    <citation type="submission" date="2016-10" db="EMBL/GenBank/DDBJ databases">
        <authorList>
            <person name="Varghese N."/>
            <person name="Submissions S."/>
        </authorList>
    </citation>
    <scope>NUCLEOTIDE SEQUENCE [LARGE SCALE GENOMIC DNA]</scope>
    <source>
        <strain evidence="15">DSM 11578</strain>
    </source>
</reference>
<dbReference type="InterPro" id="IPR050482">
    <property type="entry name" value="Sensor_HK_TwoCompSys"/>
</dbReference>
<evidence type="ECO:0000256" key="6">
    <source>
        <dbReference type="ARBA" id="ARBA00022741"/>
    </source>
</evidence>
<keyword evidence="5" id="KW-0808">Transferase</keyword>
<dbReference type="GO" id="GO:0016020">
    <property type="term" value="C:membrane"/>
    <property type="evidence" value="ECO:0007669"/>
    <property type="project" value="UniProtKB-SubCell"/>
</dbReference>
<keyword evidence="6" id="KW-0547">Nucleotide-binding</keyword>
<accession>A0A1I3TZR3</accession>
<feature type="domain" description="Histidine kinase" evidence="12">
    <location>
        <begin position="248"/>
        <end position="443"/>
    </location>
</feature>
<evidence type="ECO:0000313" key="15">
    <source>
        <dbReference type="Proteomes" id="UP000198924"/>
    </source>
</evidence>
<keyword evidence="7 14" id="KW-0418">Kinase</keyword>
<feature type="transmembrane region" description="Helical" evidence="11">
    <location>
        <begin position="157"/>
        <end position="176"/>
    </location>
</feature>
<dbReference type="PROSITE" id="PS50885">
    <property type="entry name" value="HAMP"/>
    <property type="match status" value="1"/>
</dbReference>
<proteinExistence type="predicted"/>
<comment type="catalytic activity">
    <reaction evidence="1">
        <text>ATP + protein L-histidine = ADP + protein N-phospho-L-histidine.</text>
        <dbReference type="EC" id="2.7.13.3"/>
    </reaction>
</comment>
<feature type="compositionally biased region" description="Polar residues" evidence="10">
    <location>
        <begin position="459"/>
        <end position="481"/>
    </location>
</feature>
<dbReference type="Pfam" id="PF02518">
    <property type="entry name" value="HATPase_c"/>
    <property type="match status" value="1"/>
</dbReference>
<evidence type="ECO:0000256" key="4">
    <source>
        <dbReference type="ARBA" id="ARBA00022553"/>
    </source>
</evidence>
<evidence type="ECO:0000256" key="3">
    <source>
        <dbReference type="ARBA" id="ARBA00012438"/>
    </source>
</evidence>
<keyword evidence="11" id="KW-0812">Transmembrane</keyword>
<sequence length="481" mass="54201">MIMSLKLRLLIIVSIILLINFAAAGYFMVQNARLALAQEMASSTQLAKGLLVNALPTLRFSNDLSERLTLIVDSVRHTRHIRAWFEDMHGEPLIGQEDQTGFFNKPDAPDWFIRMMEPEAVAFRRLITKGSKSYGYLVVEADPSDEVTEVWQDIQTLFWLGVFFLLLILSLIYLALRQGLRPLSQLSDALGHLEQGDFTARVDTSAVKELNPIQIRFNHMASVLEKTMVENHALAGNMLSLQESQQRDLARELHDELAPCLFGIRVDLGEIERIAGENHLIEIEEKVGSVKTITNHIQSLVRKMLSRLRPMTLDDLGLTEALRDMLHNWRERQPEIDWEWDFVGEFESLPDTLQVTIYRLVQECTTNCVRHAHASHVKVEVRREAETIKVAVTDDGKGLDAHLVKGFGLIGMRERVSALGGRIAFDTEEGRGLQVRVLIPLKGETKNETGINNFGGGRSSDSQSRLPSADSTNSIGYSHRS</sequence>
<keyword evidence="9" id="KW-0902">Two-component regulatory system</keyword>
<comment type="subcellular location">
    <subcellularLocation>
        <location evidence="2">Membrane</location>
    </subcellularLocation>
</comment>
<dbReference type="STRING" id="45496.SAMN04488079_101106"/>
<dbReference type="GO" id="GO:0005524">
    <property type="term" value="F:ATP binding"/>
    <property type="evidence" value="ECO:0007669"/>
    <property type="project" value="UniProtKB-KW"/>
</dbReference>
<evidence type="ECO:0000256" key="11">
    <source>
        <dbReference type="SAM" id="Phobius"/>
    </source>
</evidence>
<evidence type="ECO:0000313" key="14">
    <source>
        <dbReference type="EMBL" id="SFJ76215.1"/>
    </source>
</evidence>
<dbReference type="Pfam" id="PF00672">
    <property type="entry name" value="HAMP"/>
    <property type="match status" value="1"/>
</dbReference>
<dbReference type="EC" id="2.7.13.3" evidence="3"/>
<evidence type="ECO:0000256" key="9">
    <source>
        <dbReference type="ARBA" id="ARBA00023012"/>
    </source>
</evidence>
<dbReference type="CDD" id="cd16917">
    <property type="entry name" value="HATPase_UhpB-NarQ-NarX-like"/>
    <property type="match status" value="1"/>
</dbReference>
<dbReference type="GO" id="GO:0000155">
    <property type="term" value="F:phosphorelay sensor kinase activity"/>
    <property type="evidence" value="ECO:0007669"/>
    <property type="project" value="InterPro"/>
</dbReference>
<dbReference type="SMART" id="SM00387">
    <property type="entry name" value="HATPase_c"/>
    <property type="match status" value="1"/>
</dbReference>
<dbReference type="Proteomes" id="UP000198924">
    <property type="component" value="Unassembled WGS sequence"/>
</dbReference>
<feature type="region of interest" description="Disordered" evidence="10">
    <location>
        <begin position="448"/>
        <end position="481"/>
    </location>
</feature>
<dbReference type="SUPFAM" id="SSF55874">
    <property type="entry name" value="ATPase domain of HSP90 chaperone/DNA topoisomerase II/histidine kinase"/>
    <property type="match status" value="1"/>
</dbReference>
<keyword evidence="11" id="KW-0472">Membrane</keyword>
<dbReference type="PANTHER" id="PTHR24421">
    <property type="entry name" value="NITRATE/NITRITE SENSOR PROTEIN NARX-RELATED"/>
    <property type="match status" value="1"/>
</dbReference>
<dbReference type="PROSITE" id="PS50109">
    <property type="entry name" value="HIS_KIN"/>
    <property type="match status" value="1"/>
</dbReference>
<evidence type="ECO:0000259" key="13">
    <source>
        <dbReference type="PROSITE" id="PS50885"/>
    </source>
</evidence>
<dbReference type="Gene3D" id="6.10.340.10">
    <property type="match status" value="1"/>
</dbReference>
<dbReference type="InterPro" id="IPR032244">
    <property type="entry name" value="LapD_MoxY_N"/>
</dbReference>
<dbReference type="InterPro" id="IPR005467">
    <property type="entry name" value="His_kinase_dom"/>
</dbReference>
<dbReference type="Pfam" id="PF07730">
    <property type="entry name" value="HisKA_3"/>
    <property type="match status" value="1"/>
</dbReference>
<dbReference type="EMBL" id="FOSH01000001">
    <property type="protein sequence ID" value="SFJ76215.1"/>
    <property type="molecule type" value="Genomic_DNA"/>
</dbReference>
<keyword evidence="15" id="KW-1185">Reference proteome</keyword>
<gene>
    <name evidence="14" type="ORF">SAMN04488079_101106</name>
</gene>
<dbReference type="InterPro" id="IPR003594">
    <property type="entry name" value="HATPase_dom"/>
</dbReference>
<evidence type="ECO:0000256" key="1">
    <source>
        <dbReference type="ARBA" id="ARBA00000085"/>
    </source>
</evidence>
<evidence type="ECO:0000256" key="8">
    <source>
        <dbReference type="ARBA" id="ARBA00022840"/>
    </source>
</evidence>
<evidence type="ECO:0000256" key="5">
    <source>
        <dbReference type="ARBA" id="ARBA00022679"/>
    </source>
</evidence>
<dbReference type="SMART" id="SM00304">
    <property type="entry name" value="HAMP"/>
    <property type="match status" value="1"/>
</dbReference>